<proteinExistence type="predicted"/>
<sequence>MIWKAKVQPKIRSFIWRLCKNAIPLKENLARRKLKVDNQCPMCLKDSETSEHCFIYCDRVRVIWFGSRFQWSNPNEANLPMLEWIENRISCLLENPDDAEKNCAYFFNLLWAMWKARNVFCFEGVLTDPISIIKSADIHTNEYLATHTSPLNSDCRDGGSNGNNERWEPPRPGIVKFNVDAALDSVKLRGALSTIARDHAGEVLTGYVKRFPCDSAMIAEARAVREAVQMRCVQPWRLMKQLLNQIARLWKKNLVADFLAKEALKDSLCATWVWNHPVKLLKDKFPSS</sequence>
<reference evidence="2" key="1">
    <citation type="submission" date="2020-09" db="EMBL/GenBank/DDBJ databases">
        <title>Genome-Enabled Discovery of Anthraquinone Biosynthesis in Senna tora.</title>
        <authorList>
            <person name="Kang S.-H."/>
            <person name="Pandey R.P."/>
            <person name="Lee C.-M."/>
            <person name="Sim J.-S."/>
            <person name="Jeong J.-T."/>
            <person name="Choi B.-S."/>
            <person name="Jung M."/>
            <person name="Ginzburg D."/>
            <person name="Zhao K."/>
            <person name="Won S.Y."/>
            <person name="Oh T.-J."/>
            <person name="Yu Y."/>
            <person name="Kim N.-H."/>
            <person name="Lee O.R."/>
            <person name="Lee T.-H."/>
            <person name="Bashyal P."/>
            <person name="Kim T.-S."/>
            <person name="Lee W.-H."/>
            <person name="Kawkins C."/>
            <person name="Kim C.-K."/>
            <person name="Kim J.S."/>
            <person name="Ahn B.O."/>
            <person name="Rhee S.Y."/>
            <person name="Sohng J.K."/>
        </authorList>
    </citation>
    <scope>NUCLEOTIDE SEQUENCE</scope>
    <source>
        <tissue evidence="2">Leaf</tissue>
    </source>
</reference>
<dbReference type="Pfam" id="PF13966">
    <property type="entry name" value="zf-RVT"/>
    <property type="match status" value="1"/>
</dbReference>
<keyword evidence="2" id="KW-0808">Transferase</keyword>
<keyword evidence="2" id="KW-0695">RNA-directed DNA polymerase</keyword>
<protein>
    <submittedName>
        <fullName evidence="2">Reverse transcriptase</fullName>
    </submittedName>
</protein>
<gene>
    <name evidence="2" type="ORF">G2W53_024549</name>
</gene>
<dbReference type="InterPro" id="IPR026960">
    <property type="entry name" value="RVT-Znf"/>
</dbReference>
<keyword evidence="3" id="KW-1185">Reference proteome</keyword>
<dbReference type="InterPro" id="IPR052929">
    <property type="entry name" value="RNase_H-like_EbsB-rel"/>
</dbReference>
<feature type="domain" description="Reverse transcriptase zinc-binding" evidence="1">
    <location>
        <begin position="1"/>
        <end position="64"/>
    </location>
</feature>
<dbReference type="PANTHER" id="PTHR47074:SF48">
    <property type="entry name" value="POLYNUCLEOTIDYL TRANSFERASE, RIBONUCLEASE H-LIKE SUPERFAMILY PROTEIN"/>
    <property type="match status" value="1"/>
</dbReference>
<name>A0A834WJA5_9FABA</name>
<accession>A0A834WJA5</accession>
<dbReference type="Proteomes" id="UP000634136">
    <property type="component" value="Unassembled WGS sequence"/>
</dbReference>
<keyword evidence="2" id="KW-0548">Nucleotidyltransferase</keyword>
<dbReference type="OrthoDB" id="1751350at2759"/>
<comment type="caution">
    <text evidence="2">The sequence shown here is derived from an EMBL/GenBank/DDBJ whole genome shotgun (WGS) entry which is preliminary data.</text>
</comment>
<dbReference type="PANTHER" id="PTHR47074">
    <property type="entry name" value="BNAC02G40300D PROTEIN"/>
    <property type="match status" value="1"/>
</dbReference>
<evidence type="ECO:0000259" key="1">
    <source>
        <dbReference type="Pfam" id="PF13966"/>
    </source>
</evidence>
<dbReference type="AlphaFoldDB" id="A0A834WJA5"/>
<evidence type="ECO:0000313" key="3">
    <source>
        <dbReference type="Proteomes" id="UP000634136"/>
    </source>
</evidence>
<dbReference type="GO" id="GO:0003964">
    <property type="term" value="F:RNA-directed DNA polymerase activity"/>
    <property type="evidence" value="ECO:0007669"/>
    <property type="project" value="UniProtKB-KW"/>
</dbReference>
<dbReference type="EMBL" id="JAAIUW010000008">
    <property type="protein sequence ID" value="KAF7819094.1"/>
    <property type="molecule type" value="Genomic_DNA"/>
</dbReference>
<organism evidence="2 3">
    <name type="scientific">Senna tora</name>
    <dbReference type="NCBI Taxonomy" id="362788"/>
    <lineage>
        <taxon>Eukaryota</taxon>
        <taxon>Viridiplantae</taxon>
        <taxon>Streptophyta</taxon>
        <taxon>Embryophyta</taxon>
        <taxon>Tracheophyta</taxon>
        <taxon>Spermatophyta</taxon>
        <taxon>Magnoliopsida</taxon>
        <taxon>eudicotyledons</taxon>
        <taxon>Gunneridae</taxon>
        <taxon>Pentapetalae</taxon>
        <taxon>rosids</taxon>
        <taxon>fabids</taxon>
        <taxon>Fabales</taxon>
        <taxon>Fabaceae</taxon>
        <taxon>Caesalpinioideae</taxon>
        <taxon>Cassia clade</taxon>
        <taxon>Senna</taxon>
    </lineage>
</organism>
<evidence type="ECO:0000313" key="2">
    <source>
        <dbReference type="EMBL" id="KAF7819094.1"/>
    </source>
</evidence>